<dbReference type="Gramene" id="BGIOSGA031886-TA">
    <property type="protein sequence ID" value="BGIOSGA031886-PA"/>
    <property type="gene ID" value="BGIOSGA031886"/>
</dbReference>
<keyword evidence="2" id="KW-1185">Reference proteome</keyword>
<dbReference type="HOGENOM" id="CLU_2268222_0_0_1"/>
<gene>
    <name evidence="1" type="ORF">OsI_33646</name>
</gene>
<dbReference type="Proteomes" id="UP000007015">
    <property type="component" value="Chromosome 10"/>
</dbReference>
<dbReference type="AlphaFoldDB" id="B8BGX6"/>
<name>B8BGX6_ORYSI</name>
<reference evidence="1 2" key="1">
    <citation type="journal article" date="2005" name="PLoS Biol.">
        <title>The genomes of Oryza sativa: a history of duplications.</title>
        <authorList>
            <person name="Yu J."/>
            <person name="Wang J."/>
            <person name="Lin W."/>
            <person name="Li S."/>
            <person name="Li H."/>
            <person name="Zhou J."/>
            <person name="Ni P."/>
            <person name="Dong W."/>
            <person name="Hu S."/>
            <person name="Zeng C."/>
            <person name="Zhang J."/>
            <person name="Zhang Y."/>
            <person name="Li R."/>
            <person name="Xu Z."/>
            <person name="Li S."/>
            <person name="Li X."/>
            <person name="Zheng H."/>
            <person name="Cong L."/>
            <person name="Lin L."/>
            <person name="Yin J."/>
            <person name="Geng J."/>
            <person name="Li G."/>
            <person name="Shi J."/>
            <person name="Liu J."/>
            <person name="Lv H."/>
            <person name="Li J."/>
            <person name="Wang J."/>
            <person name="Deng Y."/>
            <person name="Ran L."/>
            <person name="Shi X."/>
            <person name="Wang X."/>
            <person name="Wu Q."/>
            <person name="Li C."/>
            <person name="Ren X."/>
            <person name="Wang J."/>
            <person name="Wang X."/>
            <person name="Li D."/>
            <person name="Liu D."/>
            <person name="Zhang X."/>
            <person name="Ji Z."/>
            <person name="Zhao W."/>
            <person name="Sun Y."/>
            <person name="Zhang Z."/>
            <person name="Bao J."/>
            <person name="Han Y."/>
            <person name="Dong L."/>
            <person name="Ji J."/>
            <person name="Chen P."/>
            <person name="Wu S."/>
            <person name="Liu J."/>
            <person name="Xiao Y."/>
            <person name="Bu D."/>
            <person name="Tan J."/>
            <person name="Yang L."/>
            <person name="Ye C."/>
            <person name="Zhang J."/>
            <person name="Xu J."/>
            <person name="Zhou Y."/>
            <person name="Yu Y."/>
            <person name="Zhang B."/>
            <person name="Zhuang S."/>
            <person name="Wei H."/>
            <person name="Liu B."/>
            <person name="Lei M."/>
            <person name="Yu H."/>
            <person name="Li Y."/>
            <person name="Xu H."/>
            <person name="Wei S."/>
            <person name="He X."/>
            <person name="Fang L."/>
            <person name="Zhang Z."/>
            <person name="Zhang Y."/>
            <person name="Huang X."/>
            <person name="Su Z."/>
            <person name="Tong W."/>
            <person name="Li J."/>
            <person name="Tong Z."/>
            <person name="Li S."/>
            <person name="Ye J."/>
            <person name="Wang L."/>
            <person name="Fang L."/>
            <person name="Lei T."/>
            <person name="Chen C."/>
            <person name="Chen H."/>
            <person name="Xu Z."/>
            <person name="Li H."/>
            <person name="Huang H."/>
            <person name="Zhang F."/>
            <person name="Xu H."/>
            <person name="Li N."/>
            <person name="Zhao C."/>
            <person name="Li S."/>
            <person name="Dong L."/>
            <person name="Huang Y."/>
            <person name="Li L."/>
            <person name="Xi Y."/>
            <person name="Qi Q."/>
            <person name="Li W."/>
            <person name="Zhang B."/>
            <person name="Hu W."/>
            <person name="Zhang Y."/>
            <person name="Tian X."/>
            <person name="Jiao Y."/>
            <person name="Liang X."/>
            <person name="Jin J."/>
            <person name="Gao L."/>
            <person name="Zheng W."/>
            <person name="Hao B."/>
            <person name="Liu S."/>
            <person name="Wang W."/>
            <person name="Yuan L."/>
            <person name="Cao M."/>
            <person name="McDermott J."/>
            <person name="Samudrala R."/>
            <person name="Wang J."/>
            <person name="Wong G.K."/>
            <person name="Yang H."/>
        </authorList>
    </citation>
    <scope>NUCLEOTIDE SEQUENCE [LARGE SCALE GENOMIC DNA]</scope>
    <source>
        <strain evidence="2">cv. 93-11</strain>
    </source>
</reference>
<evidence type="ECO:0000313" key="1">
    <source>
        <dbReference type="EMBL" id="EEC66978.1"/>
    </source>
</evidence>
<dbReference type="EMBL" id="CM000135">
    <property type="protein sequence ID" value="EEC66978.1"/>
    <property type="molecule type" value="Genomic_DNA"/>
</dbReference>
<protein>
    <submittedName>
        <fullName evidence="1">Uncharacterized protein</fullName>
    </submittedName>
</protein>
<proteinExistence type="predicted"/>
<evidence type="ECO:0000313" key="2">
    <source>
        <dbReference type="Proteomes" id="UP000007015"/>
    </source>
</evidence>
<organism evidence="1 2">
    <name type="scientific">Oryza sativa subsp. indica</name>
    <name type="common">Rice</name>
    <dbReference type="NCBI Taxonomy" id="39946"/>
    <lineage>
        <taxon>Eukaryota</taxon>
        <taxon>Viridiplantae</taxon>
        <taxon>Streptophyta</taxon>
        <taxon>Embryophyta</taxon>
        <taxon>Tracheophyta</taxon>
        <taxon>Spermatophyta</taxon>
        <taxon>Magnoliopsida</taxon>
        <taxon>Liliopsida</taxon>
        <taxon>Poales</taxon>
        <taxon>Poaceae</taxon>
        <taxon>BOP clade</taxon>
        <taxon>Oryzoideae</taxon>
        <taxon>Oryzeae</taxon>
        <taxon>Oryzinae</taxon>
        <taxon>Oryza</taxon>
        <taxon>Oryza sativa</taxon>
    </lineage>
</organism>
<accession>B8BGX6</accession>
<sequence>MRAPWLRGESISLTTSTARQKGSLFCHVAATADLLAPVLEQCSDLRAVLPDLCHNLPQHASTRLPRCGDGGIGGVGAKGRPNIGGMWPPWCRRGGGQVRGRCA</sequence>